<dbReference type="EMBL" id="CP007452">
    <property type="protein sequence ID" value="AHM56677.1"/>
    <property type="molecule type" value="Genomic_DNA"/>
</dbReference>
<reference evidence="1 2" key="1">
    <citation type="journal article" date="2014" name="Genome Announc.">
        <title>Complete Genome Sequence of Amino Acid-Utilizing Eubacterium acidaminophilum al-2 (DSM 3953).</title>
        <authorList>
            <person name="Poehlein A."/>
            <person name="Andreesen J.R."/>
            <person name="Daniel R."/>
        </authorList>
    </citation>
    <scope>NUCLEOTIDE SEQUENCE [LARGE SCALE GENOMIC DNA]</scope>
    <source>
        <strain evidence="1 2">DSM 3953</strain>
    </source>
</reference>
<dbReference type="OrthoDB" id="1708125at2"/>
<name>W8TKH7_PEPAC</name>
<dbReference type="AlphaFoldDB" id="W8TKH7"/>
<dbReference type="KEGG" id="eac:EAL2_c13820"/>
<keyword evidence="2" id="KW-1185">Reference proteome</keyword>
<evidence type="ECO:0000313" key="1">
    <source>
        <dbReference type="EMBL" id="AHM56677.1"/>
    </source>
</evidence>
<gene>
    <name evidence="1" type="ORF">EAL2_c13820</name>
</gene>
<organism evidence="1 2">
    <name type="scientific">Peptoclostridium acidaminophilum DSM 3953</name>
    <dbReference type="NCBI Taxonomy" id="1286171"/>
    <lineage>
        <taxon>Bacteria</taxon>
        <taxon>Bacillati</taxon>
        <taxon>Bacillota</taxon>
        <taxon>Clostridia</taxon>
        <taxon>Peptostreptococcales</taxon>
        <taxon>Peptoclostridiaceae</taxon>
        <taxon>Peptoclostridium</taxon>
    </lineage>
</organism>
<dbReference type="HOGENOM" id="CLU_2769664_0_0_9"/>
<accession>W8TKH7</accession>
<evidence type="ECO:0000313" key="2">
    <source>
        <dbReference type="Proteomes" id="UP000019591"/>
    </source>
</evidence>
<dbReference type="PATRIC" id="fig|1286171.3.peg.1331"/>
<dbReference type="STRING" id="1286171.EAL2_c13820"/>
<dbReference type="RefSeq" id="WP_025435661.1">
    <property type="nucleotide sequence ID" value="NZ_CP007452.1"/>
</dbReference>
<dbReference type="eggNOG" id="ENOG502ZNVJ">
    <property type="taxonomic scope" value="Bacteria"/>
</dbReference>
<sequence>MKTWEMIKAFSENPNLVFVNKRLEEEEPSLRLKFMEGILVWTKDSKHPYDSEFTLSKLVLKDDWAVVEE</sequence>
<proteinExistence type="predicted"/>
<dbReference type="Proteomes" id="UP000019591">
    <property type="component" value="Chromosome"/>
</dbReference>
<protein>
    <submittedName>
        <fullName evidence="1">Uncharacterized protein</fullName>
    </submittedName>
</protein>